<keyword evidence="1" id="KW-1185">Reference proteome</keyword>
<dbReference type="KEGG" id="pgri:PgNI_11433"/>
<organism evidence="1 2">
    <name type="scientific">Pyricularia grisea</name>
    <name type="common">Crabgrass-specific blast fungus</name>
    <name type="synonym">Magnaporthe grisea</name>
    <dbReference type="NCBI Taxonomy" id="148305"/>
    <lineage>
        <taxon>Eukaryota</taxon>
        <taxon>Fungi</taxon>
        <taxon>Dikarya</taxon>
        <taxon>Ascomycota</taxon>
        <taxon>Pezizomycotina</taxon>
        <taxon>Sordariomycetes</taxon>
        <taxon>Sordariomycetidae</taxon>
        <taxon>Magnaporthales</taxon>
        <taxon>Pyriculariaceae</taxon>
        <taxon>Pyricularia</taxon>
    </lineage>
</organism>
<gene>
    <name evidence="2" type="ORF">PgNI_11433</name>
</gene>
<reference evidence="1 2" key="1">
    <citation type="journal article" date="2019" name="Mol. Biol. Evol.">
        <title>Blast fungal genomes show frequent chromosomal changes, gene gains and losses, and effector gene turnover.</title>
        <authorList>
            <person name="Gomez Luciano L.B."/>
            <person name="Jason Tsai I."/>
            <person name="Chuma I."/>
            <person name="Tosa Y."/>
            <person name="Chen Y.H."/>
            <person name="Li J.Y."/>
            <person name="Li M.Y."/>
            <person name="Jade Lu M.Y."/>
            <person name="Nakayashiki H."/>
            <person name="Li W.H."/>
        </authorList>
    </citation>
    <scope>NUCLEOTIDE SEQUENCE [LARGE SCALE GENOMIC DNA]</scope>
    <source>
        <strain evidence="1 2">NI907</strain>
    </source>
</reference>
<dbReference type="AlphaFoldDB" id="A0A6P8AQ76"/>
<accession>A0A6P8AQ76</accession>
<sequence>MAISYLFNLIQKRNCSLKANANEAKDEAKAPLLPKLCLGGKVRFTSSRYSSVEEVLCEISSKAAQPSALATREHAIESSCKR</sequence>
<reference evidence="2" key="2">
    <citation type="submission" date="2019-10" db="EMBL/GenBank/DDBJ databases">
        <authorList>
            <consortium name="NCBI Genome Project"/>
        </authorList>
    </citation>
    <scope>NUCLEOTIDE SEQUENCE</scope>
    <source>
        <strain evidence="2">NI907</strain>
    </source>
</reference>
<name>A0A6P8AQ76_PYRGI</name>
<evidence type="ECO:0000313" key="1">
    <source>
        <dbReference type="Proteomes" id="UP000515153"/>
    </source>
</evidence>
<reference evidence="2" key="3">
    <citation type="submission" date="2025-08" db="UniProtKB">
        <authorList>
            <consortium name="RefSeq"/>
        </authorList>
    </citation>
    <scope>IDENTIFICATION</scope>
    <source>
        <strain evidence="2">NI907</strain>
    </source>
</reference>
<evidence type="ECO:0000313" key="2">
    <source>
        <dbReference type="RefSeq" id="XP_030977049.1"/>
    </source>
</evidence>
<dbReference type="RefSeq" id="XP_030977049.1">
    <property type="nucleotide sequence ID" value="XM_031131400.1"/>
</dbReference>
<dbReference type="Proteomes" id="UP000515153">
    <property type="component" value="Chromosome VI"/>
</dbReference>
<protein>
    <submittedName>
        <fullName evidence="2">Uncharacterized protein</fullName>
    </submittedName>
</protein>
<proteinExistence type="predicted"/>
<dbReference type="GeneID" id="41966305"/>